<keyword evidence="4" id="KW-1185">Reference proteome</keyword>
<gene>
    <name evidence="3" type="ORF">PEPS_21320</name>
</gene>
<dbReference type="NCBIfam" id="TIGR02226">
    <property type="entry name" value="two_anch"/>
    <property type="match status" value="1"/>
</dbReference>
<organism evidence="3 4">
    <name type="scientific">Persicobacter psychrovividus</name>
    <dbReference type="NCBI Taxonomy" id="387638"/>
    <lineage>
        <taxon>Bacteria</taxon>
        <taxon>Pseudomonadati</taxon>
        <taxon>Bacteroidota</taxon>
        <taxon>Cytophagia</taxon>
        <taxon>Cytophagales</taxon>
        <taxon>Persicobacteraceae</taxon>
        <taxon>Persicobacter</taxon>
    </lineage>
</organism>
<dbReference type="PANTHER" id="PTHR37464">
    <property type="entry name" value="BLL2463 PROTEIN"/>
    <property type="match status" value="1"/>
</dbReference>
<reference evidence="3 4" key="1">
    <citation type="submission" date="2021-12" db="EMBL/GenBank/DDBJ databases">
        <title>Genome sequencing of bacteria with rrn-lacking chromosome and rrn-plasmid.</title>
        <authorList>
            <person name="Anda M."/>
            <person name="Iwasaki W."/>
        </authorList>
    </citation>
    <scope>NUCLEOTIDE SEQUENCE [LARGE SCALE GENOMIC DNA]</scope>
    <source>
        <strain evidence="3 4">NBRC 101262</strain>
    </source>
</reference>
<dbReference type="Pfam" id="PF07584">
    <property type="entry name" value="BatA"/>
    <property type="match status" value="1"/>
</dbReference>
<feature type="domain" description="Aerotolerance regulator N-terminal" evidence="2">
    <location>
        <begin position="1"/>
        <end position="69"/>
    </location>
</feature>
<proteinExistence type="predicted"/>
<feature type="transmembrane region" description="Helical" evidence="1">
    <location>
        <begin position="639"/>
        <end position="661"/>
    </location>
</feature>
<evidence type="ECO:0000313" key="4">
    <source>
        <dbReference type="Proteomes" id="UP001354989"/>
    </source>
</evidence>
<name>A0ABM7VFZ8_9BACT</name>
<keyword evidence="1" id="KW-1133">Transmembrane helix</keyword>
<dbReference type="PANTHER" id="PTHR37464:SF1">
    <property type="entry name" value="BLL2463 PROTEIN"/>
    <property type="match status" value="1"/>
</dbReference>
<keyword evidence="1" id="KW-0472">Membrane</keyword>
<dbReference type="SUPFAM" id="SSF52317">
    <property type="entry name" value="Class I glutamine amidotransferase-like"/>
    <property type="match status" value="1"/>
</dbReference>
<dbReference type="InterPro" id="IPR011933">
    <property type="entry name" value="Double_TM_dom"/>
</dbReference>
<protein>
    <submittedName>
        <fullName evidence="3">Membrane protein</fullName>
    </submittedName>
</protein>
<keyword evidence="1" id="KW-0812">Transmembrane</keyword>
<dbReference type="EMBL" id="AP025292">
    <property type="protein sequence ID" value="BDC99851.1"/>
    <property type="molecule type" value="Genomic_DNA"/>
</dbReference>
<evidence type="ECO:0000313" key="3">
    <source>
        <dbReference type="EMBL" id="BDC99851.1"/>
    </source>
</evidence>
<dbReference type="InterPro" id="IPR029062">
    <property type="entry name" value="Class_I_gatase-like"/>
</dbReference>
<evidence type="ECO:0000259" key="2">
    <source>
        <dbReference type="Pfam" id="PF07584"/>
    </source>
</evidence>
<sequence>MLFGLGLLLIPILIHLFHFRKAKKVYFTNTRFLSQAKKVTQSQNRLKHLLIMASRMLALAALVMAFTQPMLPAKEETLDSKMVYIYLDNSMSMTNKVQENSSALDMAVAYVDRILDMYPQGTKFQLLTNEFDAEARVNRSATQLSEKLTEVEYSPVERSLKDIFQRQRTEWTDNNAPSDFYWISDFQASTAGMLDEIAVDSLISLKLVPVAIPNVENIYIDSVYLNTPYYLPEQKNQLSINLRHAGQKDYNDLSVKMLINNTQIAATVVDLQAGEQQTVTFDVPAQHAASKVKVQIEEFPVTFDNERYLVLQPSPPVETVSIYEEQQNLAITRVFGNEDLFHFSAMKTTQLDFAILEKANFIFLDEVANLSPSLNDFLQQWVADGGHLVLIPSPKARPDAYVQLMPFVKVNKLDNIKKRPLQPLDLKNPFFANVFEKQQKNFQMFSAQAIVQKMNAPEVPLRFATGEPFLASKIYDNGKLTAFASPFNAKYSDFHLQALFVPVMYKLANESRRGSTNLYHSLRASSMELRGLEQYNQTLLKLRQGQEEVIPAQQWFGNKLVLELPRFALKTGFYDLINDQKKRISTLAFNFPAEESKLATIAPEELNSWAQGQGAEIISVENEQQLEARLDENYRGKALWMYFIALALLFLFFESLLIRFWK</sequence>
<dbReference type="Proteomes" id="UP001354989">
    <property type="component" value="Chromosome"/>
</dbReference>
<dbReference type="InterPro" id="IPR024163">
    <property type="entry name" value="Aerotolerance_reg_N"/>
</dbReference>
<evidence type="ECO:0000256" key="1">
    <source>
        <dbReference type="SAM" id="Phobius"/>
    </source>
</evidence>
<accession>A0ABM7VFZ8</accession>